<feature type="non-terminal residue" evidence="4">
    <location>
        <position position="1"/>
    </location>
</feature>
<feature type="domain" description="DH" evidence="2">
    <location>
        <begin position="169"/>
        <end position="348"/>
    </location>
</feature>
<organism evidence="4 5">
    <name type="scientific">Ranatra chinensis</name>
    <dbReference type="NCBI Taxonomy" id="642074"/>
    <lineage>
        <taxon>Eukaryota</taxon>
        <taxon>Metazoa</taxon>
        <taxon>Ecdysozoa</taxon>
        <taxon>Arthropoda</taxon>
        <taxon>Hexapoda</taxon>
        <taxon>Insecta</taxon>
        <taxon>Pterygota</taxon>
        <taxon>Neoptera</taxon>
        <taxon>Paraneoptera</taxon>
        <taxon>Hemiptera</taxon>
        <taxon>Heteroptera</taxon>
        <taxon>Panheteroptera</taxon>
        <taxon>Nepomorpha</taxon>
        <taxon>Nepidae</taxon>
        <taxon>Ranatrinae</taxon>
        <taxon>Ranatra</taxon>
    </lineage>
</organism>
<dbReference type="CDD" id="cd00136">
    <property type="entry name" value="PDZ_canonical"/>
    <property type="match status" value="1"/>
</dbReference>
<dbReference type="InterPro" id="IPR036034">
    <property type="entry name" value="PDZ_sf"/>
</dbReference>
<reference evidence="4 5" key="1">
    <citation type="submission" date="2024-07" db="EMBL/GenBank/DDBJ databases">
        <title>Chromosome-level genome assembly of the water stick insect Ranatra chinensis (Heteroptera: Nepidae).</title>
        <authorList>
            <person name="Liu X."/>
        </authorList>
    </citation>
    <scope>NUCLEOTIDE SEQUENCE [LARGE SCALE GENOMIC DNA]</scope>
    <source>
        <strain evidence="4">Cailab_2021Rc</strain>
        <tissue evidence="4">Muscle</tissue>
    </source>
</reference>
<gene>
    <name evidence="4" type="ORF">AAG570_008879</name>
</gene>
<keyword evidence="5" id="KW-1185">Reference proteome</keyword>
<comment type="caution">
    <text evidence="4">The sequence shown here is derived from an EMBL/GenBank/DDBJ whole genome shotgun (WGS) entry which is preliminary data.</text>
</comment>
<protein>
    <submittedName>
        <fullName evidence="4">Uncharacterized protein</fullName>
    </submittedName>
</protein>
<dbReference type="Pfam" id="PF00595">
    <property type="entry name" value="PDZ"/>
    <property type="match status" value="1"/>
</dbReference>
<evidence type="ECO:0000256" key="1">
    <source>
        <dbReference type="SAM" id="MobiDB-lite"/>
    </source>
</evidence>
<dbReference type="Proteomes" id="UP001558652">
    <property type="component" value="Unassembled WGS sequence"/>
</dbReference>
<evidence type="ECO:0000313" key="4">
    <source>
        <dbReference type="EMBL" id="KAL1138817.1"/>
    </source>
</evidence>
<dbReference type="Pfam" id="PF00621">
    <property type="entry name" value="RhoGEF"/>
    <property type="match status" value="1"/>
</dbReference>
<dbReference type="PROSITE" id="PS50106">
    <property type="entry name" value="PDZ"/>
    <property type="match status" value="1"/>
</dbReference>
<dbReference type="Gene3D" id="2.30.29.30">
    <property type="entry name" value="Pleckstrin-homology domain (PH domain)/Phosphotyrosine-binding domain (PTB)"/>
    <property type="match status" value="1"/>
</dbReference>
<feature type="compositionally biased region" description="Basic and acidic residues" evidence="1">
    <location>
        <begin position="624"/>
        <end position="637"/>
    </location>
</feature>
<proteinExistence type="predicted"/>
<dbReference type="PANTHER" id="PTHR46848:SF1">
    <property type="entry name" value="REGULATOR OF G-PROTEIN SIGNALING 3"/>
    <property type="match status" value="1"/>
</dbReference>
<dbReference type="SUPFAM" id="SSF48065">
    <property type="entry name" value="DBL homology domain (DH-domain)"/>
    <property type="match status" value="1"/>
</dbReference>
<dbReference type="InterPro" id="IPR000219">
    <property type="entry name" value="DH_dom"/>
</dbReference>
<feature type="region of interest" description="Disordered" evidence="1">
    <location>
        <begin position="966"/>
        <end position="1072"/>
    </location>
</feature>
<feature type="compositionally biased region" description="Basic residues" evidence="1">
    <location>
        <begin position="1027"/>
        <end position="1039"/>
    </location>
</feature>
<feature type="region of interest" description="Disordered" evidence="1">
    <location>
        <begin position="680"/>
        <end position="838"/>
    </location>
</feature>
<feature type="compositionally biased region" description="Low complexity" evidence="1">
    <location>
        <begin position="744"/>
        <end position="761"/>
    </location>
</feature>
<feature type="compositionally biased region" description="Low complexity" evidence="1">
    <location>
        <begin position="1012"/>
        <end position="1025"/>
    </location>
</feature>
<evidence type="ECO:0000313" key="5">
    <source>
        <dbReference type="Proteomes" id="UP001558652"/>
    </source>
</evidence>
<sequence length="1104" mass="122817">VIDDHLFLRHLELDPEDETAPAQGRTPFTTTRILKRNPGSSYGFSIAWTHPPRIERVESGLPADHAGLRPGDYVIFVEKTNVVTLQEEEILKLIKSCGNQIVLEVYRKANLNGVFSNRGLGMATQHPRSSTACSATTTATTSIELTKRRLHLPQVTFNSEGNNVGEEEVRKRSIYQLLGKEQQYALCLQFGIARFMLPLSERKDLISHNEHIILFQNAQELLRHTEDILELYVQDEVLGQSLGRIYLKKMAASNSAYRRYCIGLKKADCLLVEKTRNADFMKIITEPPIPRRRPDLTTFLHKPLEHYREVLKLLQTILNSSKSRDEDYNALSKVVQEMQAAYRDITVESGLMEPDGEGRPLLSLQDLESRLVFTRCKPFVLSSPGRQWIFGGDLSRVEGRSIRPFWALLFTDLLLFAKVSRDRVIFVTEEPLSLASISQALFSIRKKATEFRLLVSNTPAGAESPAVGVCADLPLSRTPRKGPRRRTVALRAPTPELKAVWQNLIQRQIIYVNTARGGTPASSPLDSPDPLTADSLESISMKRQVPEPKPCIVDDLIEHRCRQLGKAGVSKGSALHLAQWMRGQLGSEGAASPDTEPEPEVWSPGTLRKRTEEIDGSQQQRNTSRCEELEISDHEQTQSRSTSDSQMTVKSISGNSERLVAVCRKCQKTCLLSNNIINTPTNQQTDINANPSQNDENGFLDENNWGQLGSYENSKLSPSDPFHPVPHISVRPPSPPSGAIHESTSGNNNFTWNDNDNQTDNIVGKTDTNEDCDGEESDGEGELEEPPYRSLSPCGLKRYGTVSSLEKLDDNETDDEDDTSREQEELPQDGPSQFESVSQSIRGWTVRAGSFVAEKMSFFERISDETMGASFIERYLRSNIEPVHQKELVATSTSLAGEDECETSGATSGEDVWGTPTSGGSELTSPNTELSDSPVGTAADDAREQLMMEQLLGGVSFIGNLMPLGPVSGGSRGFPQRRRLEPLPEDEEDSSVSTTPDNSEATKSYTTDQGNKSDSCASKAKSATSTPHHRFFNKLKLRRSQSAESRPTKPNRFMEFLRSSKSEEHTSSSGKRLIRLFSRESQDDIPTTLPPDFAPKKDHVCIII</sequence>
<feature type="compositionally biased region" description="Polar residues" evidence="1">
    <location>
        <begin position="704"/>
        <end position="717"/>
    </location>
</feature>
<feature type="compositionally biased region" description="Polar residues" evidence="1">
    <location>
        <begin position="915"/>
        <end position="931"/>
    </location>
</feature>
<feature type="compositionally biased region" description="Acidic residues" evidence="1">
    <location>
        <begin position="809"/>
        <end position="819"/>
    </location>
</feature>
<dbReference type="PANTHER" id="PTHR46848">
    <property type="entry name" value="REGULATOR OF G-PROTEIN SIGNALING 3"/>
    <property type="match status" value="1"/>
</dbReference>
<feature type="region of interest" description="Disordered" evidence="1">
    <location>
        <begin position="894"/>
        <end position="936"/>
    </location>
</feature>
<accession>A0ABD0Z524</accession>
<dbReference type="InterPro" id="IPR001478">
    <property type="entry name" value="PDZ"/>
</dbReference>
<feature type="domain" description="PDZ" evidence="3">
    <location>
        <begin position="30"/>
        <end position="109"/>
    </location>
</feature>
<dbReference type="InterPro" id="IPR011993">
    <property type="entry name" value="PH-like_dom_sf"/>
</dbReference>
<evidence type="ECO:0000259" key="2">
    <source>
        <dbReference type="PROSITE" id="PS50010"/>
    </source>
</evidence>
<dbReference type="Gene3D" id="2.30.42.10">
    <property type="match status" value="1"/>
</dbReference>
<dbReference type="InterPro" id="IPR035899">
    <property type="entry name" value="DBL_dom_sf"/>
</dbReference>
<feature type="compositionally biased region" description="Acidic residues" evidence="1">
    <location>
        <begin position="769"/>
        <end position="785"/>
    </location>
</feature>
<dbReference type="SUPFAM" id="SSF50729">
    <property type="entry name" value="PH domain-like"/>
    <property type="match status" value="1"/>
</dbReference>
<feature type="compositionally biased region" description="Polar residues" evidence="1">
    <location>
        <begin position="638"/>
        <end position="651"/>
    </location>
</feature>
<dbReference type="AlphaFoldDB" id="A0ABD0Z524"/>
<dbReference type="EMBL" id="JBFDAA010000003">
    <property type="protein sequence ID" value="KAL1138817.1"/>
    <property type="molecule type" value="Genomic_DNA"/>
</dbReference>
<feature type="region of interest" description="Disordered" evidence="1">
    <location>
        <begin position="586"/>
        <end position="651"/>
    </location>
</feature>
<dbReference type="PROSITE" id="PS50010">
    <property type="entry name" value="DH_2"/>
    <property type="match status" value="1"/>
</dbReference>
<evidence type="ECO:0000259" key="3">
    <source>
        <dbReference type="PROSITE" id="PS50106"/>
    </source>
</evidence>
<dbReference type="SUPFAM" id="SSF50156">
    <property type="entry name" value="PDZ domain-like"/>
    <property type="match status" value="1"/>
</dbReference>
<dbReference type="Gene3D" id="1.20.900.10">
    <property type="entry name" value="Dbl homology (DH) domain"/>
    <property type="match status" value="1"/>
</dbReference>
<dbReference type="SMART" id="SM00228">
    <property type="entry name" value="PDZ"/>
    <property type="match status" value="1"/>
</dbReference>
<name>A0ABD0Z524_9HEMI</name>
<feature type="compositionally biased region" description="Polar residues" evidence="1">
    <location>
        <begin position="992"/>
        <end position="1010"/>
    </location>
</feature>